<feature type="region of interest" description="Disordered" evidence="6">
    <location>
        <begin position="301"/>
        <end position="322"/>
    </location>
</feature>
<evidence type="ECO:0000256" key="4">
    <source>
        <dbReference type="ARBA" id="ARBA00022989"/>
    </source>
</evidence>
<feature type="region of interest" description="Disordered" evidence="6">
    <location>
        <begin position="373"/>
        <end position="482"/>
    </location>
</feature>
<keyword evidence="10" id="KW-1185">Reference proteome</keyword>
<dbReference type="Gene3D" id="2.60.200.20">
    <property type="match status" value="1"/>
</dbReference>
<protein>
    <submittedName>
        <fullName evidence="9">FHA domain-containing protein</fullName>
    </submittedName>
</protein>
<dbReference type="CDD" id="cd00060">
    <property type="entry name" value="FHA"/>
    <property type="match status" value="1"/>
</dbReference>
<comment type="subcellular location">
    <subcellularLocation>
        <location evidence="1">Membrane</location>
        <topology evidence="1">Multi-pass membrane protein</topology>
    </subcellularLocation>
</comment>
<feature type="compositionally biased region" description="Low complexity" evidence="6">
    <location>
        <begin position="437"/>
        <end position="453"/>
    </location>
</feature>
<keyword evidence="5 7" id="KW-0472">Membrane</keyword>
<dbReference type="Pfam" id="PF00498">
    <property type="entry name" value="FHA"/>
    <property type="match status" value="1"/>
</dbReference>
<accession>A0A5C5BDK6</accession>
<evidence type="ECO:0000259" key="8">
    <source>
        <dbReference type="PROSITE" id="PS50006"/>
    </source>
</evidence>
<keyword evidence="2" id="KW-0597">Phosphoprotein</keyword>
<feature type="compositionally biased region" description="Basic residues" evidence="6">
    <location>
        <begin position="27"/>
        <end position="45"/>
    </location>
</feature>
<dbReference type="SUPFAM" id="SSF49879">
    <property type="entry name" value="SMAD/FHA domain"/>
    <property type="match status" value="1"/>
</dbReference>
<name>A0A5C5BDK6_9MICO</name>
<dbReference type="AlphaFoldDB" id="A0A5C5BDK6"/>
<feature type="transmembrane region" description="Helical" evidence="7">
    <location>
        <begin position="138"/>
        <end position="159"/>
    </location>
</feature>
<feature type="compositionally biased region" description="Basic residues" evidence="6">
    <location>
        <begin position="72"/>
        <end position="84"/>
    </location>
</feature>
<dbReference type="Pfam" id="PF06271">
    <property type="entry name" value="RDD"/>
    <property type="match status" value="1"/>
</dbReference>
<dbReference type="Proteomes" id="UP000313849">
    <property type="component" value="Unassembled WGS sequence"/>
</dbReference>
<dbReference type="InterPro" id="IPR000253">
    <property type="entry name" value="FHA_dom"/>
</dbReference>
<dbReference type="InterPro" id="IPR008984">
    <property type="entry name" value="SMAD_FHA_dom_sf"/>
</dbReference>
<evidence type="ECO:0000256" key="5">
    <source>
        <dbReference type="ARBA" id="ARBA00023136"/>
    </source>
</evidence>
<feature type="domain" description="FHA" evidence="8">
    <location>
        <begin position="492"/>
        <end position="545"/>
    </location>
</feature>
<keyword evidence="3 7" id="KW-0812">Transmembrane</keyword>
<evidence type="ECO:0000256" key="7">
    <source>
        <dbReference type="SAM" id="Phobius"/>
    </source>
</evidence>
<comment type="caution">
    <text evidence="9">The sequence shown here is derived from an EMBL/GenBank/DDBJ whole genome shotgun (WGS) entry which is preliminary data.</text>
</comment>
<gene>
    <name evidence="9" type="ORF">FH969_04110</name>
</gene>
<evidence type="ECO:0000256" key="2">
    <source>
        <dbReference type="ARBA" id="ARBA00022553"/>
    </source>
</evidence>
<dbReference type="EMBL" id="VENP01000009">
    <property type="protein sequence ID" value="TNU76278.1"/>
    <property type="molecule type" value="Genomic_DNA"/>
</dbReference>
<feature type="compositionally biased region" description="Gly residues" evidence="6">
    <location>
        <begin position="302"/>
        <end position="318"/>
    </location>
</feature>
<evidence type="ECO:0000256" key="6">
    <source>
        <dbReference type="SAM" id="MobiDB-lite"/>
    </source>
</evidence>
<evidence type="ECO:0000256" key="1">
    <source>
        <dbReference type="ARBA" id="ARBA00004141"/>
    </source>
</evidence>
<feature type="region of interest" description="Disordered" evidence="6">
    <location>
        <begin position="65"/>
        <end position="92"/>
    </location>
</feature>
<dbReference type="OrthoDB" id="5485098at2"/>
<dbReference type="InterPro" id="IPR010432">
    <property type="entry name" value="RDD"/>
</dbReference>
<reference evidence="9 10" key="1">
    <citation type="submission" date="2019-06" db="EMBL/GenBank/DDBJ databases">
        <title>Draft genome sequence of Miniimonas arenae KCTC 19750T isolated from sea sand.</title>
        <authorList>
            <person name="Park S.-J."/>
        </authorList>
    </citation>
    <scope>NUCLEOTIDE SEQUENCE [LARGE SCALE GENOMIC DNA]</scope>
    <source>
        <strain evidence="9 10">KCTC 19750</strain>
    </source>
</reference>
<feature type="compositionally biased region" description="Basic residues" evidence="6">
    <location>
        <begin position="9"/>
        <end position="19"/>
    </location>
</feature>
<dbReference type="PROSITE" id="PS50006">
    <property type="entry name" value="FHA_DOMAIN"/>
    <property type="match status" value="1"/>
</dbReference>
<dbReference type="SMART" id="SM00240">
    <property type="entry name" value="FHA"/>
    <property type="match status" value="1"/>
</dbReference>
<organism evidence="9 10">
    <name type="scientific">Miniimonas arenae</name>
    <dbReference type="NCBI Taxonomy" id="676201"/>
    <lineage>
        <taxon>Bacteria</taxon>
        <taxon>Bacillati</taxon>
        <taxon>Actinomycetota</taxon>
        <taxon>Actinomycetes</taxon>
        <taxon>Micrococcales</taxon>
        <taxon>Beutenbergiaceae</taxon>
        <taxon>Miniimonas</taxon>
    </lineage>
</organism>
<proteinExistence type="predicted"/>
<feature type="region of interest" description="Disordered" evidence="6">
    <location>
        <begin position="1"/>
        <end position="45"/>
    </location>
</feature>
<evidence type="ECO:0000256" key="3">
    <source>
        <dbReference type="ARBA" id="ARBA00022692"/>
    </source>
</evidence>
<evidence type="ECO:0000313" key="9">
    <source>
        <dbReference type="EMBL" id="TNU76278.1"/>
    </source>
</evidence>
<evidence type="ECO:0000313" key="10">
    <source>
        <dbReference type="Proteomes" id="UP000313849"/>
    </source>
</evidence>
<dbReference type="GO" id="GO:0016020">
    <property type="term" value="C:membrane"/>
    <property type="evidence" value="ECO:0007669"/>
    <property type="project" value="UniProtKB-SubCell"/>
</dbReference>
<keyword evidence="4 7" id="KW-1133">Transmembrane helix</keyword>
<sequence>MGAAGRSAARPRGRRRGRAGLRGVSGRARRGRARRGRHRRRGRRRECARLALAARLAARRRRRVARRGALARARRRRGGYRRSSHGASLVTHTPSTRTAWLRGDDTLPASGLSGIVAPAGDGAGGPRPLPAATTERRIGAYLIDLVVVALPAVVAWFVWRSVPLAVVLVLEVAAAGALVEARTGATAGKAILRLRAAQLDRPFAPGLRREAPRAGLLGAAHVVPFGPLVLLLVRDRSGRYWHDVVARTRVVAPTAGASVRAAGVGAAGVGGAVVPGGAGTGRVRGQVGAAPGVPGMPARPGVGAGAGAGASRGPGTLGADGVPAIPVAPGRLGPIGTVVPPRPGSATMVPGTAGAAVAGEESVSLAVFRQQRGVVPPRPTGDPAARLAPSSATVPPEHAQRAAPPAGQPPIAHPQPSSSTAPGSRTVVPPRPDAQRPSGPATTPATTPGTTSPTPTPALPQTGSRLSPTAAPPRSATLRVHGDGTFVVRTSAVLGRRPDPAGSDVVVVLPDDTRAISRTHARLRVTDAGLVLEDLGSTNGCVVRGPSGGAVRVPSGGSTPVLSGSVLEIGHARIDVEETA</sequence>